<keyword evidence="1" id="KW-1133">Transmembrane helix</keyword>
<reference evidence="3 4" key="1">
    <citation type="submission" date="2014-11" db="EMBL/GenBank/DDBJ databases">
        <title>Genome sequence of Flavihumibacter solisilvae 3-3.</title>
        <authorList>
            <person name="Zhou G."/>
            <person name="Li M."/>
            <person name="Wang G."/>
        </authorList>
    </citation>
    <scope>NUCLEOTIDE SEQUENCE [LARGE SCALE GENOMIC DNA]</scope>
    <source>
        <strain evidence="3 4">3-3</strain>
    </source>
</reference>
<keyword evidence="4" id="KW-1185">Reference proteome</keyword>
<sequence length="353" mass="40861">MLISDRKLRIYGTAVFAVIYFVFFILQEIGRHQSDFWLFLVRGVAATILFVALLWEPVRFVVLQSHKRWYRPEQTIKRKVIVALILIPYAFILGVGGQLIENGLIWQTKITNIPFQFFMGVIGLNTLFILAEVALYESLFFVEKWHNSALEAKELKKMNLQLQYDSLKVQIQPHFLFNTLNTLIGLIETDQGRAVKFTEELAFVYRYLLAASERPLIELEEEIRFTRAYYFLLKNRYDEGLHLATELKGNTAGCQVPPLCLQILLENAVKHNVITQARPLYVRIVIDPENRTISITNNLQRKENSSGSGRGLAHLIKKFDLVSLKGMHILEQDGKFQVDLPMVKMKEYESADY</sequence>
<dbReference type="Proteomes" id="UP000031408">
    <property type="component" value="Unassembled WGS sequence"/>
</dbReference>
<dbReference type="GO" id="GO:0000155">
    <property type="term" value="F:phosphorelay sensor kinase activity"/>
    <property type="evidence" value="ECO:0007669"/>
    <property type="project" value="InterPro"/>
</dbReference>
<feature type="domain" description="Signal transduction histidine kinase internal region" evidence="2">
    <location>
        <begin position="163"/>
        <end position="239"/>
    </location>
</feature>
<evidence type="ECO:0000313" key="3">
    <source>
        <dbReference type="EMBL" id="KIC91957.1"/>
    </source>
</evidence>
<dbReference type="RefSeq" id="WP_039144218.1">
    <property type="nucleotide sequence ID" value="NZ_JSVC01000038.1"/>
</dbReference>
<dbReference type="STRING" id="1349421.OI18_22240"/>
<dbReference type="PANTHER" id="PTHR34220:SF7">
    <property type="entry name" value="SENSOR HISTIDINE KINASE YPDA"/>
    <property type="match status" value="1"/>
</dbReference>
<evidence type="ECO:0000259" key="2">
    <source>
        <dbReference type="Pfam" id="PF06580"/>
    </source>
</evidence>
<comment type="caution">
    <text evidence="3">The sequence shown here is derived from an EMBL/GenBank/DDBJ whole genome shotgun (WGS) entry which is preliminary data.</text>
</comment>
<dbReference type="PANTHER" id="PTHR34220">
    <property type="entry name" value="SENSOR HISTIDINE KINASE YPDA"/>
    <property type="match status" value="1"/>
</dbReference>
<feature type="transmembrane region" description="Helical" evidence="1">
    <location>
        <begin position="115"/>
        <end position="136"/>
    </location>
</feature>
<name>A0A0C1KW51_9BACT</name>
<feature type="transmembrane region" description="Helical" evidence="1">
    <location>
        <begin position="76"/>
        <end position="95"/>
    </location>
</feature>
<accession>A0A0C1KW51</accession>
<keyword evidence="1" id="KW-0472">Membrane</keyword>
<keyword evidence="1" id="KW-0812">Transmembrane</keyword>
<evidence type="ECO:0000256" key="1">
    <source>
        <dbReference type="SAM" id="Phobius"/>
    </source>
</evidence>
<dbReference type="AlphaFoldDB" id="A0A0C1KW51"/>
<gene>
    <name evidence="3" type="ORF">OI18_22240</name>
</gene>
<dbReference type="InterPro" id="IPR050640">
    <property type="entry name" value="Bact_2-comp_sensor_kinase"/>
</dbReference>
<proteinExistence type="predicted"/>
<protein>
    <recommendedName>
        <fullName evidence="2">Signal transduction histidine kinase internal region domain-containing protein</fullName>
    </recommendedName>
</protein>
<feature type="transmembrane region" description="Helical" evidence="1">
    <location>
        <begin position="12"/>
        <end position="30"/>
    </location>
</feature>
<dbReference type="OrthoDB" id="9809908at2"/>
<dbReference type="GO" id="GO:0016020">
    <property type="term" value="C:membrane"/>
    <property type="evidence" value="ECO:0007669"/>
    <property type="project" value="InterPro"/>
</dbReference>
<dbReference type="InterPro" id="IPR010559">
    <property type="entry name" value="Sig_transdc_His_kin_internal"/>
</dbReference>
<organism evidence="3 4">
    <name type="scientific">Flavihumibacter solisilvae</name>
    <dbReference type="NCBI Taxonomy" id="1349421"/>
    <lineage>
        <taxon>Bacteria</taxon>
        <taxon>Pseudomonadati</taxon>
        <taxon>Bacteroidota</taxon>
        <taxon>Chitinophagia</taxon>
        <taxon>Chitinophagales</taxon>
        <taxon>Chitinophagaceae</taxon>
        <taxon>Flavihumibacter</taxon>
    </lineage>
</organism>
<feature type="transmembrane region" description="Helical" evidence="1">
    <location>
        <begin position="36"/>
        <end position="55"/>
    </location>
</feature>
<dbReference type="EMBL" id="JSVC01000038">
    <property type="protein sequence ID" value="KIC91957.1"/>
    <property type="molecule type" value="Genomic_DNA"/>
</dbReference>
<evidence type="ECO:0000313" key="4">
    <source>
        <dbReference type="Proteomes" id="UP000031408"/>
    </source>
</evidence>
<dbReference type="Pfam" id="PF06580">
    <property type="entry name" value="His_kinase"/>
    <property type="match status" value="1"/>
</dbReference>